<dbReference type="InterPro" id="IPR006652">
    <property type="entry name" value="Kelch_1"/>
</dbReference>
<dbReference type="InterPro" id="IPR015915">
    <property type="entry name" value="Kelch-typ_b-propeller"/>
</dbReference>
<gene>
    <name evidence="1" type="ORF">SteCoe_29730</name>
</gene>
<protein>
    <recommendedName>
        <fullName evidence="3">Kelch motif family protein</fullName>
    </recommendedName>
</protein>
<accession>A0A1R2B5A0</accession>
<dbReference type="EMBL" id="MPUH01000943">
    <property type="protein sequence ID" value="OMJ71942.1"/>
    <property type="molecule type" value="Genomic_DNA"/>
</dbReference>
<sequence>MLNNTIYWIKLPSLKIKHIKTPNGYLFQDFIPIGKNQLIINGAKSHDEGHKEHSFIVLSKKSFEEINCHDFGIVGFRMVVNLSTLFLISDKKSQAFCLDTQMYKSLPDMIGVHINPGCCAYNHGILVVGGINNRNVEFFDCEANEWKIIAELDKDLFSISCIQISEQEALVISYKEYFILNTWLKRIVICDFLPIKTKTSKIGCPVRVKNHIYVILGNTRLLRFNIITRQWTIVNNNSICCCQIV</sequence>
<proteinExistence type="predicted"/>
<dbReference type="Proteomes" id="UP000187209">
    <property type="component" value="Unassembled WGS sequence"/>
</dbReference>
<dbReference type="AlphaFoldDB" id="A0A1R2B5A0"/>
<name>A0A1R2B5A0_9CILI</name>
<organism evidence="1 2">
    <name type="scientific">Stentor coeruleus</name>
    <dbReference type="NCBI Taxonomy" id="5963"/>
    <lineage>
        <taxon>Eukaryota</taxon>
        <taxon>Sar</taxon>
        <taxon>Alveolata</taxon>
        <taxon>Ciliophora</taxon>
        <taxon>Postciliodesmatophora</taxon>
        <taxon>Heterotrichea</taxon>
        <taxon>Heterotrichida</taxon>
        <taxon>Stentoridae</taxon>
        <taxon>Stentor</taxon>
    </lineage>
</organism>
<dbReference type="SUPFAM" id="SSF117281">
    <property type="entry name" value="Kelch motif"/>
    <property type="match status" value="1"/>
</dbReference>
<evidence type="ECO:0000313" key="1">
    <source>
        <dbReference type="EMBL" id="OMJ71942.1"/>
    </source>
</evidence>
<reference evidence="1 2" key="1">
    <citation type="submission" date="2016-11" db="EMBL/GenBank/DDBJ databases">
        <title>The macronuclear genome of Stentor coeruleus: a giant cell with tiny introns.</title>
        <authorList>
            <person name="Slabodnick M."/>
            <person name="Ruby J.G."/>
            <person name="Reiff S.B."/>
            <person name="Swart E.C."/>
            <person name="Gosai S."/>
            <person name="Prabakaran S."/>
            <person name="Witkowska E."/>
            <person name="Larue G.E."/>
            <person name="Fisher S."/>
            <person name="Freeman R.M."/>
            <person name="Gunawardena J."/>
            <person name="Chu W."/>
            <person name="Stover N.A."/>
            <person name="Gregory B.D."/>
            <person name="Nowacki M."/>
            <person name="Derisi J."/>
            <person name="Roy S.W."/>
            <person name="Marshall W.F."/>
            <person name="Sood P."/>
        </authorList>
    </citation>
    <scope>NUCLEOTIDE SEQUENCE [LARGE SCALE GENOMIC DNA]</scope>
    <source>
        <strain evidence="1">WM001</strain>
    </source>
</reference>
<evidence type="ECO:0000313" key="2">
    <source>
        <dbReference type="Proteomes" id="UP000187209"/>
    </source>
</evidence>
<keyword evidence="2" id="KW-1185">Reference proteome</keyword>
<evidence type="ECO:0008006" key="3">
    <source>
        <dbReference type="Google" id="ProtNLM"/>
    </source>
</evidence>
<comment type="caution">
    <text evidence="1">The sequence shown here is derived from an EMBL/GenBank/DDBJ whole genome shotgun (WGS) entry which is preliminary data.</text>
</comment>
<dbReference type="Gene3D" id="2.120.10.80">
    <property type="entry name" value="Kelch-type beta propeller"/>
    <property type="match status" value="1"/>
</dbReference>
<dbReference type="Pfam" id="PF01344">
    <property type="entry name" value="Kelch_1"/>
    <property type="match status" value="1"/>
</dbReference>